<evidence type="ECO:0000313" key="3">
    <source>
        <dbReference type="Proteomes" id="UP000034407"/>
    </source>
</evidence>
<dbReference type="PANTHER" id="PTHR43031:SF1">
    <property type="entry name" value="PYRIDINE NUCLEOTIDE-DISULPHIDE OXIDOREDUCTASE"/>
    <property type="match status" value="1"/>
</dbReference>
<dbReference type="Proteomes" id="UP000034407">
    <property type="component" value="Unassembled WGS sequence"/>
</dbReference>
<dbReference type="InterPro" id="IPR001763">
    <property type="entry name" value="Rhodanese-like_dom"/>
</dbReference>
<dbReference type="PANTHER" id="PTHR43031">
    <property type="entry name" value="FAD-DEPENDENT OXIDOREDUCTASE"/>
    <property type="match status" value="1"/>
</dbReference>
<dbReference type="AlphaFoldDB" id="A0A0M3DN47"/>
<proteinExistence type="predicted"/>
<evidence type="ECO:0000313" key="2">
    <source>
        <dbReference type="EMBL" id="KKY02889.1"/>
    </source>
</evidence>
<reference evidence="2 3" key="1">
    <citation type="submission" date="2015-04" db="EMBL/GenBank/DDBJ databases">
        <title>Microcin producing Clostridium sp. JC272T.</title>
        <authorList>
            <person name="Jyothsna T."/>
            <person name="Sasikala C."/>
            <person name="Ramana C."/>
        </authorList>
    </citation>
    <scope>NUCLEOTIDE SEQUENCE [LARGE SCALE GENOMIC DNA]</scope>
    <source>
        <strain evidence="2 3">JC272</strain>
    </source>
</reference>
<feature type="domain" description="Rhodanese" evidence="1">
    <location>
        <begin position="20"/>
        <end position="102"/>
    </location>
</feature>
<dbReference type="PROSITE" id="PS50206">
    <property type="entry name" value="RHODANESE_3"/>
    <property type="match status" value="1"/>
</dbReference>
<protein>
    <submittedName>
        <fullName evidence="2">Phage-shock protein</fullName>
    </submittedName>
</protein>
<comment type="caution">
    <text evidence="2">The sequence shown here is derived from an EMBL/GenBank/DDBJ whole genome shotgun (WGS) entry which is preliminary data.</text>
</comment>
<dbReference type="SUPFAM" id="SSF52821">
    <property type="entry name" value="Rhodanese/Cell cycle control phosphatase"/>
    <property type="match status" value="1"/>
</dbReference>
<accession>A0A0M3DN47</accession>
<keyword evidence="3" id="KW-1185">Reference proteome</keyword>
<name>A0A0M3DN47_9FIRM</name>
<sequence length="102" mass="12000">MEGIMNFTDIDNDKLKELVEDKNTLLIDIRTKEEFEKNHINSAINIPLHDLMYNIDEIEDFKEKNIVVYCRSGHRSITACNLLELEGFNNIYNLKYGILSYK</sequence>
<dbReference type="CDD" id="cd00158">
    <property type="entry name" value="RHOD"/>
    <property type="match status" value="1"/>
</dbReference>
<dbReference type="SMART" id="SM00450">
    <property type="entry name" value="RHOD"/>
    <property type="match status" value="1"/>
</dbReference>
<dbReference type="EMBL" id="LBBT01000016">
    <property type="protein sequence ID" value="KKY02889.1"/>
    <property type="molecule type" value="Genomic_DNA"/>
</dbReference>
<gene>
    <name evidence="2" type="ORF">VN21_00775</name>
</gene>
<dbReference type="PATRIC" id="fig|1629550.3.peg.112"/>
<dbReference type="InterPro" id="IPR036873">
    <property type="entry name" value="Rhodanese-like_dom_sf"/>
</dbReference>
<organism evidence="2 3">
    <name type="scientific">Paraclostridium benzoelyticum</name>
    <dbReference type="NCBI Taxonomy" id="1629550"/>
    <lineage>
        <taxon>Bacteria</taxon>
        <taxon>Bacillati</taxon>
        <taxon>Bacillota</taxon>
        <taxon>Clostridia</taxon>
        <taxon>Peptostreptococcales</taxon>
        <taxon>Peptostreptococcaceae</taxon>
        <taxon>Paraclostridium</taxon>
    </lineage>
</organism>
<evidence type="ECO:0000259" key="1">
    <source>
        <dbReference type="PROSITE" id="PS50206"/>
    </source>
</evidence>
<dbReference type="InterPro" id="IPR050229">
    <property type="entry name" value="GlpE_sulfurtransferase"/>
</dbReference>
<dbReference type="Gene3D" id="3.40.250.10">
    <property type="entry name" value="Rhodanese-like domain"/>
    <property type="match status" value="1"/>
</dbReference>
<dbReference type="Pfam" id="PF00581">
    <property type="entry name" value="Rhodanese"/>
    <property type="match status" value="1"/>
</dbReference>